<dbReference type="InterPro" id="IPR001870">
    <property type="entry name" value="B30.2/SPRY"/>
</dbReference>
<accession>A0A8S2EIZ0</accession>
<name>A0A8S2EIZ0_9BILA</name>
<dbReference type="InterPro" id="IPR013320">
    <property type="entry name" value="ConA-like_dom_sf"/>
</dbReference>
<dbReference type="PROSITE" id="PS50188">
    <property type="entry name" value="B302_SPRY"/>
    <property type="match status" value="1"/>
</dbReference>
<organism evidence="2 4">
    <name type="scientific">Didymodactylos carnosus</name>
    <dbReference type="NCBI Taxonomy" id="1234261"/>
    <lineage>
        <taxon>Eukaryota</taxon>
        <taxon>Metazoa</taxon>
        <taxon>Spiralia</taxon>
        <taxon>Gnathifera</taxon>
        <taxon>Rotifera</taxon>
        <taxon>Eurotatoria</taxon>
        <taxon>Bdelloidea</taxon>
        <taxon>Philodinida</taxon>
        <taxon>Philodinidae</taxon>
        <taxon>Didymodactylos</taxon>
    </lineage>
</organism>
<dbReference type="Proteomes" id="UP000677228">
    <property type="component" value="Unassembled WGS sequence"/>
</dbReference>
<evidence type="ECO:0000313" key="4">
    <source>
        <dbReference type="Proteomes" id="UP000677228"/>
    </source>
</evidence>
<protein>
    <recommendedName>
        <fullName evidence="1">B30.2/SPRY domain-containing protein</fullName>
    </recommendedName>
</protein>
<comment type="caution">
    <text evidence="2">The sequence shown here is derived from an EMBL/GenBank/DDBJ whole genome shotgun (WGS) entry which is preliminary data.</text>
</comment>
<dbReference type="AlphaFoldDB" id="A0A8S2EIZ0"/>
<evidence type="ECO:0000259" key="1">
    <source>
        <dbReference type="PROSITE" id="PS50188"/>
    </source>
</evidence>
<dbReference type="Proteomes" id="UP000682733">
    <property type="component" value="Unassembled WGS sequence"/>
</dbReference>
<dbReference type="Gene3D" id="2.60.120.920">
    <property type="match status" value="1"/>
</dbReference>
<dbReference type="EMBL" id="CAJOBA010033814">
    <property type="protein sequence ID" value="CAF3972096.1"/>
    <property type="molecule type" value="Genomic_DNA"/>
</dbReference>
<evidence type="ECO:0000313" key="3">
    <source>
        <dbReference type="EMBL" id="CAF3972096.1"/>
    </source>
</evidence>
<feature type="domain" description="B30.2/SPRY" evidence="1">
    <location>
        <begin position="1"/>
        <end position="167"/>
    </location>
</feature>
<dbReference type="EMBL" id="CAJNOK010012293">
    <property type="protein sequence ID" value="CAF1160435.1"/>
    <property type="molecule type" value="Genomic_DNA"/>
</dbReference>
<dbReference type="InterPro" id="IPR003877">
    <property type="entry name" value="SPRY_dom"/>
</dbReference>
<dbReference type="SUPFAM" id="SSF49899">
    <property type="entry name" value="Concanavalin A-like lectins/glucanases"/>
    <property type="match status" value="1"/>
</dbReference>
<sequence length="304" mass="33819">MSWVAEQSDDGSSAVQVQGNTVSCQKEGYFGGPINVMYNDPAEKNGQYYWQIELPELTNEGGASVGLTTQEHFKAGYAVKSMEYCGNLSDGSCLLVSSFGDPLRQGDKFGILLNLTQSEMKVYFFLNDKPLGLAFHLQAPYPKPLFPIVGFTYSGKATITRSQQIPTSLDRQAAQFTDIEGHWKLVDYPQHSDCTGFKFHLFKQEANTFSLSTSVINHLSCKLQYDPSTNKWHHQDAISTMMGGDSESMRKEGIINHLIAHIQTIEPQGQKLVITSTDGDKVVLERYTPDAPQAHTKNVFSNED</sequence>
<dbReference type="Pfam" id="PF00622">
    <property type="entry name" value="SPRY"/>
    <property type="match status" value="1"/>
</dbReference>
<evidence type="ECO:0000313" key="2">
    <source>
        <dbReference type="EMBL" id="CAF1160435.1"/>
    </source>
</evidence>
<dbReference type="CDD" id="cd11709">
    <property type="entry name" value="SPRY"/>
    <property type="match status" value="1"/>
</dbReference>
<dbReference type="InterPro" id="IPR043136">
    <property type="entry name" value="B30.2/SPRY_sf"/>
</dbReference>
<reference evidence="2" key="1">
    <citation type="submission" date="2021-02" db="EMBL/GenBank/DDBJ databases">
        <authorList>
            <person name="Nowell W R."/>
        </authorList>
    </citation>
    <scope>NUCLEOTIDE SEQUENCE</scope>
</reference>
<gene>
    <name evidence="2" type="ORF">OVA965_LOCUS22064</name>
    <name evidence="3" type="ORF">TMI583_LOCUS22776</name>
</gene>
<proteinExistence type="predicted"/>